<evidence type="ECO:0000256" key="2">
    <source>
        <dbReference type="ARBA" id="ARBA00003969"/>
    </source>
</evidence>
<keyword evidence="5 7" id="KW-0378">Hydrolase</keyword>
<evidence type="ECO:0000313" key="9">
    <source>
        <dbReference type="EMBL" id="KIN06340.1"/>
    </source>
</evidence>
<dbReference type="InterPro" id="IPR002241">
    <property type="entry name" value="Glyco_hydro_27"/>
</dbReference>
<dbReference type="InterPro" id="IPR017853">
    <property type="entry name" value="GH"/>
</dbReference>
<keyword evidence="7" id="KW-1015">Disulfide bond</keyword>
<evidence type="ECO:0000256" key="1">
    <source>
        <dbReference type="ARBA" id="ARBA00001255"/>
    </source>
</evidence>
<dbReference type="PANTHER" id="PTHR11452">
    <property type="entry name" value="ALPHA-GALACTOSIDASE/ALPHA-N-ACETYLGALACTOSAMINIDASE"/>
    <property type="match status" value="1"/>
</dbReference>
<dbReference type="SUPFAM" id="SSF51445">
    <property type="entry name" value="(Trans)glycosidases"/>
    <property type="match status" value="1"/>
</dbReference>
<evidence type="ECO:0000256" key="6">
    <source>
        <dbReference type="ARBA" id="ARBA00023295"/>
    </source>
</evidence>
<evidence type="ECO:0000256" key="4">
    <source>
        <dbReference type="ARBA" id="ARBA00012755"/>
    </source>
</evidence>
<comment type="similarity">
    <text evidence="3 7">Belongs to the glycosyl hydrolase 27 family.</text>
</comment>
<dbReference type="CDD" id="cd14792">
    <property type="entry name" value="GH27"/>
    <property type="match status" value="1"/>
</dbReference>
<evidence type="ECO:0000313" key="10">
    <source>
        <dbReference type="Proteomes" id="UP000054321"/>
    </source>
</evidence>
<dbReference type="GO" id="GO:0005975">
    <property type="term" value="P:carbohydrate metabolic process"/>
    <property type="evidence" value="ECO:0007669"/>
    <property type="project" value="InterPro"/>
</dbReference>
<reference evidence="9 10" key="1">
    <citation type="submission" date="2014-04" db="EMBL/GenBank/DDBJ databases">
        <authorList>
            <consortium name="DOE Joint Genome Institute"/>
            <person name="Kuo A."/>
            <person name="Martino E."/>
            <person name="Perotto S."/>
            <person name="Kohler A."/>
            <person name="Nagy L.G."/>
            <person name="Floudas D."/>
            <person name="Copeland A."/>
            <person name="Barry K.W."/>
            <person name="Cichocki N."/>
            <person name="Veneault-Fourrey C."/>
            <person name="LaButti K."/>
            <person name="Lindquist E.A."/>
            <person name="Lipzen A."/>
            <person name="Lundell T."/>
            <person name="Morin E."/>
            <person name="Murat C."/>
            <person name="Sun H."/>
            <person name="Tunlid A."/>
            <person name="Henrissat B."/>
            <person name="Grigoriev I.V."/>
            <person name="Hibbett D.S."/>
            <person name="Martin F."/>
            <person name="Nordberg H.P."/>
            <person name="Cantor M.N."/>
            <person name="Hua S.X."/>
        </authorList>
    </citation>
    <scope>NUCLEOTIDE SEQUENCE [LARGE SCALE GENOMIC DNA]</scope>
    <source>
        <strain evidence="9 10">Zn</strain>
    </source>
</reference>
<accession>A0A0C3HTK9</accession>
<dbReference type="InterPro" id="IPR013785">
    <property type="entry name" value="Aldolase_TIM"/>
</dbReference>
<comment type="function">
    <text evidence="2">Hydrolyzes a variety of simple alpha-D-galactoside as well as more complex molecules such as oligosaccharides and polysaccharides.</text>
</comment>
<dbReference type="PANTHER" id="PTHR11452:SF75">
    <property type="entry name" value="ALPHA-GALACTOSIDASE MEL1"/>
    <property type="match status" value="1"/>
</dbReference>
<dbReference type="EC" id="3.2.1.22" evidence="4 7"/>
<gene>
    <name evidence="9" type="ORF">OIDMADRAFT_38657</name>
</gene>
<feature type="chain" id="PRO_5002165561" description="Alpha-galactosidase" evidence="8">
    <location>
        <begin position="20"/>
        <end position="375"/>
    </location>
</feature>
<keyword evidence="8" id="KW-0732">Signal</keyword>
<dbReference type="STRING" id="913774.A0A0C3HTK9"/>
<keyword evidence="10" id="KW-1185">Reference proteome</keyword>
<dbReference type="HOGENOM" id="CLU_013093_2_2_1"/>
<sequence>MRFHTLLAVLLIATTNAVALQRRLDNGVGVTPALGWNNYNAGLPPTAENVMNAANAFVSLGLKDLGYKYINMDDTWSAMTRDSSGNLQADPTKFPDGIPTVVDDIHSLGLLFGLYGDSGTTTCSGFPGSEGHESQDAALLSSWGVDYWKYDNCATPSGNSEPRYETMRDALLEQSHTTLYSLYQWGVDNVWTWGASVGNSWRVSGDATNGWNSVVNIASGNAGNAQYAGPGGFNDMDMLEVGNGVLTTAEERTHFGLWAIMKSPLLLGTDLTKIASSSLDIIKNEGIISISQEGLGAAAAPFNSSTGTNGQLATFWAGPLSDGFVVGLVNPNGATAVVVDFVDVPGLGAGPWDWTEFYWDEWNGLVSRQEESVGT</sequence>
<dbReference type="OrthoDB" id="5795902at2759"/>
<dbReference type="EMBL" id="KN832871">
    <property type="protein sequence ID" value="KIN06340.1"/>
    <property type="molecule type" value="Genomic_DNA"/>
</dbReference>
<dbReference type="Pfam" id="PF16499">
    <property type="entry name" value="Melibiase_2"/>
    <property type="match status" value="1"/>
</dbReference>
<feature type="signal peptide" evidence="8">
    <location>
        <begin position="1"/>
        <end position="19"/>
    </location>
</feature>
<dbReference type="InParanoid" id="A0A0C3HTK9"/>
<proteinExistence type="inferred from homology"/>
<dbReference type="InterPro" id="IPR000111">
    <property type="entry name" value="Glyco_hydro_27/36_CS"/>
</dbReference>
<organism evidence="9 10">
    <name type="scientific">Oidiodendron maius (strain Zn)</name>
    <dbReference type="NCBI Taxonomy" id="913774"/>
    <lineage>
        <taxon>Eukaryota</taxon>
        <taxon>Fungi</taxon>
        <taxon>Dikarya</taxon>
        <taxon>Ascomycota</taxon>
        <taxon>Pezizomycotina</taxon>
        <taxon>Leotiomycetes</taxon>
        <taxon>Leotiomycetes incertae sedis</taxon>
        <taxon>Myxotrichaceae</taxon>
        <taxon>Oidiodendron</taxon>
    </lineage>
</organism>
<reference evidence="10" key="2">
    <citation type="submission" date="2015-01" db="EMBL/GenBank/DDBJ databases">
        <title>Evolutionary Origins and Diversification of the Mycorrhizal Mutualists.</title>
        <authorList>
            <consortium name="DOE Joint Genome Institute"/>
            <consortium name="Mycorrhizal Genomics Consortium"/>
            <person name="Kohler A."/>
            <person name="Kuo A."/>
            <person name="Nagy L.G."/>
            <person name="Floudas D."/>
            <person name="Copeland A."/>
            <person name="Barry K.W."/>
            <person name="Cichocki N."/>
            <person name="Veneault-Fourrey C."/>
            <person name="LaButti K."/>
            <person name="Lindquist E.A."/>
            <person name="Lipzen A."/>
            <person name="Lundell T."/>
            <person name="Morin E."/>
            <person name="Murat C."/>
            <person name="Riley R."/>
            <person name="Ohm R."/>
            <person name="Sun H."/>
            <person name="Tunlid A."/>
            <person name="Henrissat B."/>
            <person name="Grigoriev I.V."/>
            <person name="Hibbett D.S."/>
            <person name="Martin F."/>
        </authorList>
    </citation>
    <scope>NUCLEOTIDE SEQUENCE [LARGE SCALE GENOMIC DNA]</scope>
    <source>
        <strain evidence="10">Zn</strain>
    </source>
</reference>
<comment type="catalytic activity">
    <reaction evidence="1 7">
        <text>Hydrolysis of terminal, non-reducing alpha-D-galactose residues in alpha-D-galactosides, including galactose oligosaccharides, galactomannans and galactolipids.</text>
        <dbReference type="EC" id="3.2.1.22"/>
    </reaction>
</comment>
<dbReference type="PROSITE" id="PS00512">
    <property type="entry name" value="ALPHA_GALACTOSIDASE"/>
    <property type="match status" value="1"/>
</dbReference>
<dbReference type="Proteomes" id="UP000054321">
    <property type="component" value="Unassembled WGS sequence"/>
</dbReference>
<dbReference type="PRINTS" id="PR00740">
    <property type="entry name" value="GLHYDRLASE27"/>
</dbReference>
<name>A0A0C3HTK9_OIDMZ</name>
<dbReference type="GO" id="GO:0004557">
    <property type="term" value="F:alpha-galactosidase activity"/>
    <property type="evidence" value="ECO:0007669"/>
    <property type="project" value="UniProtKB-EC"/>
</dbReference>
<evidence type="ECO:0000256" key="3">
    <source>
        <dbReference type="ARBA" id="ARBA00009743"/>
    </source>
</evidence>
<dbReference type="Gene3D" id="3.20.20.70">
    <property type="entry name" value="Aldolase class I"/>
    <property type="match status" value="1"/>
</dbReference>
<dbReference type="AlphaFoldDB" id="A0A0C3HTK9"/>
<evidence type="ECO:0000256" key="5">
    <source>
        <dbReference type="ARBA" id="ARBA00022801"/>
    </source>
</evidence>
<keyword evidence="6 7" id="KW-0326">Glycosidase</keyword>
<protein>
    <recommendedName>
        <fullName evidence="4 7">Alpha-galactosidase</fullName>
        <ecNumber evidence="4 7">3.2.1.22</ecNumber>
    </recommendedName>
    <alternativeName>
        <fullName evidence="7">Melibiase</fullName>
    </alternativeName>
</protein>
<evidence type="ECO:0000256" key="7">
    <source>
        <dbReference type="RuleBase" id="RU361168"/>
    </source>
</evidence>
<evidence type="ECO:0000256" key="8">
    <source>
        <dbReference type="SAM" id="SignalP"/>
    </source>
</evidence>
<dbReference type="FunFam" id="3.20.20.70:FF:000197">
    <property type="entry name" value="Alpha-galactosidase"/>
    <property type="match status" value="1"/>
</dbReference>